<dbReference type="InterPro" id="IPR004960">
    <property type="entry name" value="LipA_acyltrans"/>
</dbReference>
<evidence type="ECO:0000256" key="3">
    <source>
        <dbReference type="ARBA" id="ARBA00022519"/>
    </source>
</evidence>
<dbReference type="GO" id="GO:0016746">
    <property type="term" value="F:acyltransferase activity"/>
    <property type="evidence" value="ECO:0007669"/>
    <property type="project" value="UniProtKB-KW"/>
</dbReference>
<comment type="subcellular location">
    <subcellularLocation>
        <location evidence="1">Cell inner membrane</location>
    </subcellularLocation>
</comment>
<evidence type="ECO:0000313" key="7">
    <source>
        <dbReference type="EMBL" id="CAB4603601.1"/>
    </source>
</evidence>
<keyword evidence="5" id="KW-0472">Membrane</keyword>
<evidence type="ECO:0000256" key="2">
    <source>
        <dbReference type="ARBA" id="ARBA00022475"/>
    </source>
</evidence>
<reference evidence="7" key="1">
    <citation type="submission" date="2020-05" db="EMBL/GenBank/DDBJ databases">
        <authorList>
            <person name="Chiriac C."/>
            <person name="Salcher M."/>
            <person name="Ghai R."/>
            <person name="Kavagutti S V."/>
        </authorList>
    </citation>
    <scope>NUCLEOTIDE SEQUENCE</scope>
</reference>
<dbReference type="GO" id="GO:1901137">
    <property type="term" value="P:carbohydrate derivative biosynthetic process"/>
    <property type="evidence" value="ECO:0007669"/>
    <property type="project" value="UniProtKB-ARBA"/>
</dbReference>
<gene>
    <name evidence="7" type="ORF">UFOPK1820_00907</name>
</gene>
<dbReference type="PANTHER" id="PTHR30606">
    <property type="entry name" value="LIPID A BIOSYNTHESIS LAUROYL ACYLTRANSFERASE"/>
    <property type="match status" value="1"/>
</dbReference>
<proteinExistence type="predicted"/>
<protein>
    <submittedName>
        <fullName evidence="7">Unannotated protein</fullName>
    </submittedName>
</protein>
<dbReference type="GO" id="GO:0005886">
    <property type="term" value="C:plasma membrane"/>
    <property type="evidence" value="ECO:0007669"/>
    <property type="project" value="UniProtKB-SubCell"/>
</dbReference>
<dbReference type="AlphaFoldDB" id="A0A6J6GQR4"/>
<organism evidence="7">
    <name type="scientific">freshwater metagenome</name>
    <dbReference type="NCBI Taxonomy" id="449393"/>
    <lineage>
        <taxon>unclassified sequences</taxon>
        <taxon>metagenomes</taxon>
        <taxon>ecological metagenomes</taxon>
    </lineage>
</organism>
<evidence type="ECO:0000256" key="1">
    <source>
        <dbReference type="ARBA" id="ARBA00004533"/>
    </source>
</evidence>
<dbReference type="PANTHER" id="PTHR30606:SF10">
    <property type="entry name" value="PHOSPHATIDYLINOSITOL MANNOSIDE ACYLTRANSFERASE"/>
    <property type="match status" value="1"/>
</dbReference>
<evidence type="ECO:0000256" key="5">
    <source>
        <dbReference type="ARBA" id="ARBA00023136"/>
    </source>
</evidence>
<dbReference type="CDD" id="cd07984">
    <property type="entry name" value="LPLAT_LABLAT-like"/>
    <property type="match status" value="1"/>
</dbReference>
<keyword evidence="3" id="KW-0997">Cell inner membrane</keyword>
<keyword evidence="4" id="KW-0808">Transferase</keyword>
<sequence>MVSQVQQSLNNSLIVGAYKFGSLLSRVVPNAATGVVSSAISLPAFWSSSDKRMMVERHMRRVNPQANQAEIRKMAREVFQSYAHYYLESFRLPSRTADKVAATTTIDGYTENLLPALERGNGAIFALPHLGGWEWMGRWAVDTGVKMTVVVEAIQPPALFEWFADLRRKFGMTVIPLGPSAGTEVLRALRNNEVVCLLSDRDLTGGGIPVKFFGETTTLPAGPATLALRTGAALLPTAAFFTDRNLGHHGIIGAPMDCERQGRLRPDVSRITQNLAHELEALIRKAPSQWHLLQPNWPSDPGYPHQIMSDTNIDTDEV</sequence>
<accession>A0A6J6GQR4</accession>
<dbReference type="Pfam" id="PF03279">
    <property type="entry name" value="Lip_A_acyltrans"/>
    <property type="match status" value="1"/>
</dbReference>
<dbReference type="EMBL" id="CAEZUK010000143">
    <property type="protein sequence ID" value="CAB4603601.1"/>
    <property type="molecule type" value="Genomic_DNA"/>
</dbReference>
<dbReference type="NCBIfam" id="NF005919">
    <property type="entry name" value="PRK07920.1"/>
    <property type="match status" value="1"/>
</dbReference>
<name>A0A6J6GQR4_9ZZZZ</name>
<evidence type="ECO:0000256" key="6">
    <source>
        <dbReference type="ARBA" id="ARBA00023315"/>
    </source>
</evidence>
<dbReference type="GO" id="GO:0008610">
    <property type="term" value="P:lipid biosynthetic process"/>
    <property type="evidence" value="ECO:0007669"/>
    <property type="project" value="UniProtKB-ARBA"/>
</dbReference>
<keyword evidence="6" id="KW-0012">Acyltransferase</keyword>
<keyword evidence="2" id="KW-1003">Cell membrane</keyword>
<evidence type="ECO:0000256" key="4">
    <source>
        <dbReference type="ARBA" id="ARBA00022679"/>
    </source>
</evidence>